<keyword evidence="1" id="KW-0812">Transmembrane</keyword>
<keyword evidence="3" id="KW-1185">Reference proteome</keyword>
<keyword evidence="1" id="KW-1133">Transmembrane helix</keyword>
<sequence length="133" mass="15222">MVYLRSSPFEDLADPSYASSDRLGGDGADVRPVWLFQDEAVNEVSNGTDWTLSTCCGTNEIIFLSLTAGYLVAIYFLWNTIVRDSSRESCTADWPRAARCFSNYDFVRFELFHYEVRTHFGLIPSRFAVDHRK</sequence>
<keyword evidence="1" id="KW-0472">Membrane</keyword>
<dbReference type="eggNOG" id="ENOG502RUMN">
    <property type="taxonomic scope" value="Eukaryota"/>
</dbReference>
<evidence type="ECO:0000256" key="1">
    <source>
        <dbReference type="SAM" id="Phobius"/>
    </source>
</evidence>
<name>K0RFL3_THAOC</name>
<gene>
    <name evidence="2" type="ORF">THAOC_33576</name>
</gene>
<dbReference type="Proteomes" id="UP000266841">
    <property type="component" value="Unassembled WGS sequence"/>
</dbReference>
<organism evidence="2 3">
    <name type="scientific">Thalassiosira oceanica</name>
    <name type="common">Marine diatom</name>
    <dbReference type="NCBI Taxonomy" id="159749"/>
    <lineage>
        <taxon>Eukaryota</taxon>
        <taxon>Sar</taxon>
        <taxon>Stramenopiles</taxon>
        <taxon>Ochrophyta</taxon>
        <taxon>Bacillariophyta</taxon>
        <taxon>Coscinodiscophyceae</taxon>
        <taxon>Thalassiosirophycidae</taxon>
        <taxon>Thalassiosirales</taxon>
        <taxon>Thalassiosiraceae</taxon>
        <taxon>Thalassiosira</taxon>
    </lineage>
</organism>
<accession>K0RFL3</accession>
<protein>
    <submittedName>
        <fullName evidence="2">Uncharacterized protein</fullName>
    </submittedName>
</protein>
<comment type="caution">
    <text evidence="2">The sequence shown here is derived from an EMBL/GenBank/DDBJ whole genome shotgun (WGS) entry which is preliminary data.</text>
</comment>
<evidence type="ECO:0000313" key="3">
    <source>
        <dbReference type="Proteomes" id="UP000266841"/>
    </source>
</evidence>
<evidence type="ECO:0000313" key="2">
    <source>
        <dbReference type="EMBL" id="EJK47686.1"/>
    </source>
</evidence>
<reference evidence="2 3" key="1">
    <citation type="journal article" date="2012" name="Genome Biol.">
        <title>Genome and low-iron response of an oceanic diatom adapted to chronic iron limitation.</title>
        <authorList>
            <person name="Lommer M."/>
            <person name="Specht M."/>
            <person name="Roy A.S."/>
            <person name="Kraemer L."/>
            <person name="Andreson R."/>
            <person name="Gutowska M.A."/>
            <person name="Wolf J."/>
            <person name="Bergner S.V."/>
            <person name="Schilhabel M.B."/>
            <person name="Klostermeier U.C."/>
            <person name="Beiko R.G."/>
            <person name="Rosenstiel P."/>
            <person name="Hippler M."/>
            <person name="Laroche J."/>
        </authorList>
    </citation>
    <scope>NUCLEOTIDE SEQUENCE [LARGE SCALE GENOMIC DNA]</scope>
    <source>
        <strain evidence="2 3">CCMP1005</strain>
    </source>
</reference>
<dbReference type="AlphaFoldDB" id="K0RFL3"/>
<dbReference type="EMBL" id="AGNL01046726">
    <property type="protein sequence ID" value="EJK47686.1"/>
    <property type="molecule type" value="Genomic_DNA"/>
</dbReference>
<proteinExistence type="predicted"/>
<feature type="transmembrane region" description="Helical" evidence="1">
    <location>
        <begin position="61"/>
        <end position="78"/>
    </location>
</feature>